<keyword evidence="2" id="KW-0805">Transcription regulation</keyword>
<accession>A0A068U634</accession>
<gene>
    <name evidence="8" type="ORF">GSCOC_T00016487001</name>
</gene>
<evidence type="ECO:0000259" key="7">
    <source>
        <dbReference type="PROSITE" id="PS50888"/>
    </source>
</evidence>
<dbReference type="SUPFAM" id="SSF47459">
    <property type="entry name" value="HLH, helix-loop-helix DNA-binding domain"/>
    <property type="match status" value="1"/>
</dbReference>
<dbReference type="Pfam" id="PF14215">
    <property type="entry name" value="bHLH-MYC_N"/>
    <property type="match status" value="1"/>
</dbReference>
<evidence type="ECO:0000256" key="3">
    <source>
        <dbReference type="ARBA" id="ARBA00023163"/>
    </source>
</evidence>
<dbReference type="Proteomes" id="UP000295252">
    <property type="component" value="Chromosome I"/>
</dbReference>
<evidence type="ECO:0000256" key="2">
    <source>
        <dbReference type="ARBA" id="ARBA00023015"/>
    </source>
</evidence>
<dbReference type="InterPro" id="IPR051358">
    <property type="entry name" value="TF_AMS/ICE1/BHLH6-like"/>
</dbReference>
<keyword evidence="4" id="KW-0539">Nucleus</keyword>
<dbReference type="Pfam" id="PF22754">
    <property type="entry name" value="bHLH-TF_ACT-like_plant"/>
    <property type="match status" value="1"/>
</dbReference>
<dbReference type="Gramene" id="CDP03971">
    <property type="protein sequence ID" value="CDP03971"/>
    <property type="gene ID" value="GSCOC_T00016487001"/>
</dbReference>
<reference evidence="9" key="1">
    <citation type="journal article" date="2014" name="Science">
        <title>The coffee genome provides insight into the convergent evolution of caffeine biosynthesis.</title>
        <authorList>
            <person name="Denoeud F."/>
            <person name="Carretero-Paulet L."/>
            <person name="Dereeper A."/>
            <person name="Droc G."/>
            <person name="Guyot R."/>
            <person name="Pietrella M."/>
            <person name="Zheng C."/>
            <person name="Alberti A."/>
            <person name="Anthony F."/>
            <person name="Aprea G."/>
            <person name="Aury J.M."/>
            <person name="Bento P."/>
            <person name="Bernard M."/>
            <person name="Bocs S."/>
            <person name="Campa C."/>
            <person name="Cenci A."/>
            <person name="Combes M.C."/>
            <person name="Crouzillat D."/>
            <person name="Da Silva C."/>
            <person name="Daddiego L."/>
            <person name="De Bellis F."/>
            <person name="Dussert S."/>
            <person name="Garsmeur O."/>
            <person name="Gayraud T."/>
            <person name="Guignon V."/>
            <person name="Jahn K."/>
            <person name="Jamilloux V."/>
            <person name="Joet T."/>
            <person name="Labadie K."/>
            <person name="Lan T."/>
            <person name="Leclercq J."/>
            <person name="Lepelley M."/>
            <person name="Leroy T."/>
            <person name="Li L.T."/>
            <person name="Librado P."/>
            <person name="Lopez L."/>
            <person name="Munoz A."/>
            <person name="Noel B."/>
            <person name="Pallavicini A."/>
            <person name="Perrotta G."/>
            <person name="Poncet V."/>
            <person name="Pot D."/>
            <person name="Priyono X."/>
            <person name="Rigoreau M."/>
            <person name="Rouard M."/>
            <person name="Rozas J."/>
            <person name="Tranchant-Dubreuil C."/>
            <person name="VanBuren R."/>
            <person name="Zhang Q."/>
            <person name="Andrade A.C."/>
            <person name="Argout X."/>
            <person name="Bertrand B."/>
            <person name="de Kochko A."/>
            <person name="Graziosi G."/>
            <person name="Henry R.J."/>
            <person name="Jayarama X."/>
            <person name="Ming R."/>
            <person name="Nagai C."/>
            <person name="Rounsley S."/>
            <person name="Sankoff D."/>
            <person name="Giuliano G."/>
            <person name="Albert V.A."/>
            <person name="Wincker P."/>
            <person name="Lashermes P."/>
        </authorList>
    </citation>
    <scope>NUCLEOTIDE SEQUENCE [LARGE SCALE GENOMIC DNA]</scope>
    <source>
        <strain evidence="9">cv. DH200-94</strain>
    </source>
</reference>
<dbReference type="GO" id="GO:0046983">
    <property type="term" value="F:protein dimerization activity"/>
    <property type="evidence" value="ECO:0007669"/>
    <property type="project" value="InterPro"/>
</dbReference>
<dbReference type="GO" id="GO:0005634">
    <property type="term" value="C:nucleus"/>
    <property type="evidence" value="ECO:0007669"/>
    <property type="project" value="UniProtKB-SubCell"/>
</dbReference>
<name>A0A068U634_COFCA</name>
<dbReference type="STRING" id="49390.A0A068U634"/>
<dbReference type="InterPro" id="IPR036638">
    <property type="entry name" value="HLH_DNA-bd_sf"/>
</dbReference>
<evidence type="ECO:0000256" key="6">
    <source>
        <dbReference type="SAM" id="MobiDB-lite"/>
    </source>
</evidence>
<feature type="compositionally biased region" description="Basic and acidic residues" evidence="6">
    <location>
        <begin position="431"/>
        <end position="444"/>
    </location>
</feature>
<dbReference type="OMA" id="PSRFIEM"/>
<organism evidence="8 9">
    <name type="scientific">Coffea canephora</name>
    <name type="common">Robusta coffee</name>
    <dbReference type="NCBI Taxonomy" id="49390"/>
    <lineage>
        <taxon>Eukaryota</taxon>
        <taxon>Viridiplantae</taxon>
        <taxon>Streptophyta</taxon>
        <taxon>Embryophyta</taxon>
        <taxon>Tracheophyta</taxon>
        <taxon>Spermatophyta</taxon>
        <taxon>Magnoliopsida</taxon>
        <taxon>eudicotyledons</taxon>
        <taxon>Gunneridae</taxon>
        <taxon>Pentapetalae</taxon>
        <taxon>asterids</taxon>
        <taxon>lamiids</taxon>
        <taxon>Gentianales</taxon>
        <taxon>Rubiaceae</taxon>
        <taxon>Ixoroideae</taxon>
        <taxon>Gardenieae complex</taxon>
        <taxon>Bertiereae - Coffeeae clade</taxon>
        <taxon>Coffeeae</taxon>
        <taxon>Coffea</taxon>
    </lineage>
</organism>
<dbReference type="InterPro" id="IPR054502">
    <property type="entry name" value="bHLH-TF_ACT-like_plant"/>
</dbReference>
<dbReference type="PROSITE" id="PS50888">
    <property type="entry name" value="BHLH"/>
    <property type="match status" value="1"/>
</dbReference>
<proteinExistence type="predicted"/>
<keyword evidence="3" id="KW-0804">Transcription</keyword>
<evidence type="ECO:0000313" key="8">
    <source>
        <dbReference type="EMBL" id="CDP03971.1"/>
    </source>
</evidence>
<keyword evidence="9" id="KW-1185">Reference proteome</keyword>
<dbReference type="OrthoDB" id="1890947at2759"/>
<feature type="coiled-coil region" evidence="5">
    <location>
        <begin position="374"/>
        <end position="401"/>
    </location>
</feature>
<dbReference type="PANTHER" id="PTHR31945:SF63">
    <property type="entry name" value="TRANSCRIPTION FACTOR BHLH90"/>
    <property type="match status" value="1"/>
</dbReference>
<dbReference type="InterPro" id="IPR025610">
    <property type="entry name" value="MYC/MYB_N"/>
</dbReference>
<dbReference type="GO" id="GO:0003700">
    <property type="term" value="F:DNA-binding transcription factor activity"/>
    <property type="evidence" value="ECO:0007669"/>
    <property type="project" value="TreeGrafter"/>
</dbReference>
<evidence type="ECO:0000256" key="4">
    <source>
        <dbReference type="ARBA" id="ARBA00023242"/>
    </source>
</evidence>
<keyword evidence="5" id="KW-0175">Coiled coil</keyword>
<feature type="compositionally biased region" description="Polar residues" evidence="6">
    <location>
        <begin position="282"/>
        <end position="291"/>
    </location>
</feature>
<feature type="region of interest" description="Disordered" evidence="6">
    <location>
        <begin position="282"/>
        <end position="304"/>
    </location>
</feature>
<dbReference type="PANTHER" id="PTHR31945">
    <property type="entry name" value="TRANSCRIPTION FACTOR SCREAM2-RELATED"/>
    <property type="match status" value="1"/>
</dbReference>
<feature type="compositionally biased region" description="Polar residues" evidence="6">
    <location>
        <begin position="18"/>
        <end position="28"/>
    </location>
</feature>
<dbReference type="PhylomeDB" id="A0A068U634"/>
<evidence type="ECO:0000256" key="5">
    <source>
        <dbReference type="SAM" id="Coils"/>
    </source>
</evidence>
<comment type="subcellular location">
    <subcellularLocation>
        <location evidence="1">Nucleus</location>
    </subcellularLocation>
</comment>
<dbReference type="InterPro" id="IPR011598">
    <property type="entry name" value="bHLH_dom"/>
</dbReference>
<protein>
    <recommendedName>
        <fullName evidence="7">BHLH domain-containing protein</fullName>
    </recommendedName>
</protein>
<dbReference type="AlphaFoldDB" id="A0A068U634"/>
<dbReference type="SMART" id="SM00353">
    <property type="entry name" value="HLH"/>
    <property type="match status" value="1"/>
</dbReference>
<evidence type="ECO:0000313" key="9">
    <source>
        <dbReference type="Proteomes" id="UP000295252"/>
    </source>
</evidence>
<dbReference type="GO" id="GO:0043565">
    <property type="term" value="F:sequence-specific DNA binding"/>
    <property type="evidence" value="ECO:0007669"/>
    <property type="project" value="TreeGrafter"/>
</dbReference>
<dbReference type="Gene3D" id="4.10.280.10">
    <property type="entry name" value="Helix-loop-helix DNA-binding domain"/>
    <property type="match status" value="1"/>
</dbReference>
<evidence type="ECO:0000256" key="1">
    <source>
        <dbReference type="ARBA" id="ARBA00004123"/>
    </source>
</evidence>
<feature type="domain" description="BHLH" evidence="7">
    <location>
        <begin position="335"/>
        <end position="384"/>
    </location>
</feature>
<sequence length="535" mass="60099">MLQQQKGTKSSSSSCSSKTIRGTSQQGQAPDRYKEVFERFKDMAALDQALERLRVLVKNNVWGYCIVWKLGDDPSSFIEWRGCCCSGGNWLENVKEESGKDQYLFAQCRDGHFKHPIRTKACEKLAKFPLSIPLYSGIHGEVVMSNQARWHVNSNNTSSDEAIGTQVLVPVAGGLIELFSTNLVQETQQIIDFILAQYVPVELETMASHRRTELNAAEPPHKPFLDDCFNNLPASVCHMISVPNLQYPTFIPNSSNHPSFEGSSISSDLPKDYQLLNVCSGSASCSTSPEKSSGRHPGYLDSRRMKDPSCGFGSAKWAAETNENLRGRNKTERDNYHSKNLITERNRRHRINHGLLTLRSLVPNISKMDKASTLADAYDYIQELQKSVEEYQGKLRDLAEQEANMYSSEQEVPRSCREIQRTDYQPTIEQGDSRRHSSTNDKKQGKVKIEVSQIGTRDFLVKIICTQKRGCFLRLMQAMDSFGLQVTDANVTTSNGLVLNVLKAEAFSEEIQATTLKNSLMELFLQDGQGKIQLA</sequence>
<dbReference type="EMBL" id="HG739095">
    <property type="protein sequence ID" value="CDP03971.1"/>
    <property type="molecule type" value="Genomic_DNA"/>
</dbReference>
<dbReference type="FunCoup" id="A0A068U634">
    <property type="interactions" value="57"/>
</dbReference>
<dbReference type="InParanoid" id="A0A068U634"/>
<feature type="region of interest" description="Disordered" evidence="6">
    <location>
        <begin position="424"/>
        <end position="444"/>
    </location>
</feature>
<feature type="region of interest" description="Disordered" evidence="6">
    <location>
        <begin position="1"/>
        <end position="30"/>
    </location>
</feature>
<dbReference type="Pfam" id="PF00010">
    <property type="entry name" value="HLH"/>
    <property type="match status" value="1"/>
</dbReference>